<feature type="domain" description="C2H2-type" evidence="6">
    <location>
        <begin position="5"/>
        <end position="34"/>
    </location>
</feature>
<dbReference type="OrthoDB" id="427030at2759"/>
<name>A0A852NAJ8_9PASS</name>
<keyword evidence="3 5" id="KW-0863">Zinc-finger</keyword>
<dbReference type="FunFam" id="3.30.160.60:FF:000100">
    <property type="entry name" value="Zinc finger 45-like"/>
    <property type="match status" value="1"/>
</dbReference>
<dbReference type="SUPFAM" id="SSF57667">
    <property type="entry name" value="beta-beta-alpha zinc fingers"/>
    <property type="match status" value="1"/>
</dbReference>
<evidence type="ECO:0000256" key="5">
    <source>
        <dbReference type="PROSITE-ProRule" id="PRU00042"/>
    </source>
</evidence>
<evidence type="ECO:0000313" key="7">
    <source>
        <dbReference type="EMBL" id="NXY12904.1"/>
    </source>
</evidence>
<keyword evidence="4" id="KW-0862">Zinc</keyword>
<accession>A0A852NAJ8</accession>
<evidence type="ECO:0000256" key="1">
    <source>
        <dbReference type="ARBA" id="ARBA00022723"/>
    </source>
</evidence>
<dbReference type="EMBL" id="WBMZ01000261">
    <property type="protein sequence ID" value="NXY12904.1"/>
    <property type="molecule type" value="Genomic_DNA"/>
</dbReference>
<reference evidence="7" key="1">
    <citation type="submission" date="2020-02" db="EMBL/GenBank/DDBJ databases">
        <title>Bird 10,000 Genomes (B10K) Project - Family phase.</title>
        <authorList>
            <person name="Zhang G."/>
        </authorList>
    </citation>
    <scope>NUCLEOTIDE SEQUENCE</scope>
    <source>
        <strain evidence="7">B10K-DU-029-61</strain>
        <tissue evidence="7">Blood</tissue>
    </source>
</reference>
<proteinExistence type="predicted"/>
<evidence type="ECO:0000313" key="8">
    <source>
        <dbReference type="Proteomes" id="UP000658642"/>
    </source>
</evidence>
<organism evidence="7 8">
    <name type="scientific">Atrichornis clamosus</name>
    <dbReference type="NCBI Taxonomy" id="449594"/>
    <lineage>
        <taxon>Eukaryota</taxon>
        <taxon>Metazoa</taxon>
        <taxon>Chordata</taxon>
        <taxon>Craniata</taxon>
        <taxon>Vertebrata</taxon>
        <taxon>Euteleostomi</taxon>
        <taxon>Archelosauria</taxon>
        <taxon>Archosauria</taxon>
        <taxon>Dinosauria</taxon>
        <taxon>Saurischia</taxon>
        <taxon>Theropoda</taxon>
        <taxon>Coelurosauria</taxon>
        <taxon>Aves</taxon>
        <taxon>Neognathae</taxon>
        <taxon>Neoaves</taxon>
        <taxon>Telluraves</taxon>
        <taxon>Australaves</taxon>
        <taxon>Passeriformes</taxon>
        <taxon>Menuridae</taxon>
        <taxon>Atrichornis</taxon>
    </lineage>
</organism>
<dbReference type="PROSITE" id="PS50157">
    <property type="entry name" value="ZINC_FINGER_C2H2_2"/>
    <property type="match status" value="1"/>
</dbReference>
<dbReference type="InterPro" id="IPR036236">
    <property type="entry name" value="Znf_C2H2_sf"/>
</dbReference>
<evidence type="ECO:0000259" key="6">
    <source>
        <dbReference type="PROSITE" id="PS50157"/>
    </source>
</evidence>
<dbReference type="AlphaFoldDB" id="A0A852NAJ8"/>
<dbReference type="Gene3D" id="3.30.160.60">
    <property type="entry name" value="Classic Zinc Finger"/>
    <property type="match status" value="2"/>
</dbReference>
<dbReference type="Proteomes" id="UP000658642">
    <property type="component" value="Unassembled WGS sequence"/>
</dbReference>
<protein>
    <submittedName>
        <fullName evidence="7">ZN397 protein</fullName>
    </submittedName>
</protein>
<dbReference type="InterPro" id="IPR050758">
    <property type="entry name" value="Znf_C2H2-type"/>
</dbReference>
<feature type="non-terminal residue" evidence="7">
    <location>
        <position position="1"/>
    </location>
</feature>
<evidence type="ECO:0000256" key="3">
    <source>
        <dbReference type="ARBA" id="ARBA00022771"/>
    </source>
</evidence>
<feature type="non-terminal residue" evidence="7">
    <location>
        <position position="72"/>
    </location>
</feature>
<sequence>HTGERPCEYLKCGKRFQTSLDLIRHQQIHTRERSFCCDNYRRGCNHSSNLTIHCCFHNGEKPCEFPKCGKNI</sequence>
<comment type="caution">
    <text evidence="7">The sequence shown here is derived from an EMBL/GenBank/DDBJ whole genome shotgun (WGS) entry which is preliminary data.</text>
</comment>
<evidence type="ECO:0000256" key="2">
    <source>
        <dbReference type="ARBA" id="ARBA00022737"/>
    </source>
</evidence>
<evidence type="ECO:0000256" key="4">
    <source>
        <dbReference type="ARBA" id="ARBA00022833"/>
    </source>
</evidence>
<dbReference type="InterPro" id="IPR013087">
    <property type="entry name" value="Znf_C2H2_type"/>
</dbReference>
<gene>
    <name evidence="7" type="primary">Znf397_0</name>
    <name evidence="7" type="ORF">ATRCLA_R00002</name>
</gene>
<dbReference type="GO" id="GO:0008270">
    <property type="term" value="F:zinc ion binding"/>
    <property type="evidence" value="ECO:0007669"/>
    <property type="project" value="UniProtKB-KW"/>
</dbReference>
<dbReference type="PROSITE" id="PS00028">
    <property type="entry name" value="ZINC_FINGER_C2H2_1"/>
    <property type="match status" value="1"/>
</dbReference>
<dbReference type="PANTHER" id="PTHR23234">
    <property type="entry name" value="ZNF44 PROTEIN"/>
    <property type="match status" value="1"/>
</dbReference>
<keyword evidence="8" id="KW-1185">Reference proteome</keyword>
<keyword evidence="1" id="KW-0479">Metal-binding</keyword>
<dbReference type="PANTHER" id="PTHR23234:SF10">
    <property type="entry name" value="RIKEN CDNA 6720489N17 GENE-RELATED"/>
    <property type="match status" value="1"/>
</dbReference>
<keyword evidence="2" id="KW-0677">Repeat</keyword>